<evidence type="ECO:0000313" key="4">
    <source>
        <dbReference type="Proteomes" id="UP000238350"/>
    </source>
</evidence>
<reference evidence="3 4" key="1">
    <citation type="submission" date="2017-04" db="EMBL/GenBank/DDBJ databases">
        <title>Genome sequencing of [Candida] sorbophila.</title>
        <authorList>
            <person name="Ahn J.O."/>
        </authorList>
    </citation>
    <scope>NUCLEOTIDE SEQUENCE [LARGE SCALE GENOMIC DNA]</scope>
    <source>
        <strain evidence="3 4">DS02</strain>
    </source>
</reference>
<dbReference type="GO" id="GO:0005773">
    <property type="term" value="C:vacuole"/>
    <property type="evidence" value="ECO:0007669"/>
    <property type="project" value="GOC"/>
</dbReference>
<protein>
    <recommendedName>
        <fullName evidence="2">Nitrogen regulatory protein areA GATA-like domain-containing protein</fullName>
    </recommendedName>
</protein>
<evidence type="ECO:0000313" key="3">
    <source>
        <dbReference type="EMBL" id="PRT53416.1"/>
    </source>
</evidence>
<dbReference type="RefSeq" id="XP_024663362.1">
    <property type="nucleotide sequence ID" value="XM_024807594.1"/>
</dbReference>
<feature type="compositionally biased region" description="Basic and acidic residues" evidence="1">
    <location>
        <begin position="8"/>
        <end position="17"/>
    </location>
</feature>
<evidence type="ECO:0000259" key="2">
    <source>
        <dbReference type="Pfam" id="PF08550"/>
    </source>
</evidence>
<dbReference type="STRING" id="45607.A0A2T0FEI9"/>
<dbReference type="PANTHER" id="PTHR28051:SF1">
    <property type="entry name" value="PROTEIN MTL1-RELATED"/>
    <property type="match status" value="1"/>
</dbReference>
<dbReference type="Proteomes" id="UP000238350">
    <property type="component" value="Unassembled WGS sequence"/>
</dbReference>
<accession>A0A2T0FEI9</accession>
<feature type="compositionally biased region" description="Polar residues" evidence="1">
    <location>
        <begin position="376"/>
        <end position="390"/>
    </location>
</feature>
<feature type="region of interest" description="Disordered" evidence="1">
    <location>
        <begin position="125"/>
        <end position="144"/>
    </location>
</feature>
<sequence length="593" mass="63757">MSSASSQEGHKGLEGLKRTGSKGNLAGLNGAGVDVRNNMASFQKAASVGSTKNPVSASATPTINTPSQGLLKRSRSMGTFDSFINRDTTGVDAVNAISNQAIVPESNSNNSQAHLHPTEIQAVTNQTPEEVSDTAPKASPSSNVSLDMVTSPLDDSQLQHEPMARVDYFSHDWNESDLSSSWRYIVSRRQEMANSARLENASWRTWAKAKYNLKTVSPESLNWLKDYDVTWLYGPLYHEHSSHAGLSGSQTNLHPRTTSENDAAAAAVAVATVAPATDVTPSTTAASCANTRVGPKSILKKKTLAQIMLEETPGYTPGHSGSETTNYLRHHIYRQVPTGQNRERMAALLNRQYEQSRTVGGSTEGALDSDYPGSGSIPQTNYSDNNSPSTVIRPASYRTASQASAASIASLGSTTSQSSTRRVHFNDRVEQCIALDIDESTPCSPEKSEPPRASASHSRDRIKNILGGKQDSDDGDESNSEADDEEDDDDEGGLFLGMRRHDVQQEVGHTIIAPLPATTLKYEDTDEEVEPVVLQPSAQRGVRAGFSANYDYSSVYKIVDPRVKAVPMASKPAAGAARKVKPVASFGLNEEGN</sequence>
<comment type="caution">
    <text evidence="3">The sequence shown here is derived from an EMBL/GenBank/DDBJ whole genome shotgun (WGS) entry which is preliminary data.</text>
</comment>
<proteinExistence type="predicted"/>
<dbReference type="PANTHER" id="PTHR28051">
    <property type="entry name" value="PROTEIN MTL1-RELATED"/>
    <property type="match status" value="1"/>
</dbReference>
<evidence type="ECO:0000256" key="1">
    <source>
        <dbReference type="SAM" id="MobiDB-lite"/>
    </source>
</evidence>
<name>A0A2T0FEI9_9ASCO</name>
<dbReference type="EMBL" id="NDIQ01000001">
    <property type="protein sequence ID" value="PRT53416.1"/>
    <property type="molecule type" value="Genomic_DNA"/>
</dbReference>
<dbReference type="InterPro" id="IPR013860">
    <property type="entry name" value="AreA_GATA"/>
</dbReference>
<dbReference type="GO" id="GO:0007039">
    <property type="term" value="P:protein catabolic process in the vacuole"/>
    <property type="evidence" value="ECO:0007669"/>
    <property type="project" value="TreeGrafter"/>
</dbReference>
<feature type="compositionally biased region" description="Polar residues" evidence="1">
    <location>
        <begin position="48"/>
        <end position="68"/>
    </location>
</feature>
<feature type="region of interest" description="Disordered" evidence="1">
    <location>
        <begin position="1"/>
        <end position="32"/>
    </location>
</feature>
<gene>
    <name evidence="3" type="ORF">B9G98_01036</name>
</gene>
<feature type="region of interest" description="Disordered" evidence="1">
    <location>
        <begin position="436"/>
        <end position="494"/>
    </location>
</feature>
<feature type="compositionally biased region" description="Acidic residues" evidence="1">
    <location>
        <begin position="473"/>
        <end position="492"/>
    </location>
</feature>
<dbReference type="GO" id="GO:0042149">
    <property type="term" value="P:cellular response to glucose starvation"/>
    <property type="evidence" value="ECO:0007669"/>
    <property type="project" value="TreeGrafter"/>
</dbReference>
<dbReference type="AlphaFoldDB" id="A0A2T0FEI9"/>
<keyword evidence="4" id="KW-1185">Reference proteome</keyword>
<organism evidence="3 4">
    <name type="scientific">Wickerhamiella sorbophila</name>
    <dbReference type="NCBI Taxonomy" id="45607"/>
    <lineage>
        <taxon>Eukaryota</taxon>
        <taxon>Fungi</taxon>
        <taxon>Dikarya</taxon>
        <taxon>Ascomycota</taxon>
        <taxon>Saccharomycotina</taxon>
        <taxon>Dipodascomycetes</taxon>
        <taxon>Dipodascales</taxon>
        <taxon>Trichomonascaceae</taxon>
        <taxon>Wickerhamiella</taxon>
    </lineage>
</organism>
<dbReference type="OrthoDB" id="5563539at2759"/>
<feature type="region of interest" description="Disordered" evidence="1">
    <location>
        <begin position="45"/>
        <end position="70"/>
    </location>
</feature>
<dbReference type="GeneID" id="36514785"/>
<dbReference type="Pfam" id="PF08550">
    <property type="entry name" value="GATA_AreA"/>
    <property type="match status" value="1"/>
</dbReference>
<dbReference type="InterPro" id="IPR052292">
    <property type="entry name" value="Glucose_repression_reg"/>
</dbReference>
<feature type="domain" description="Nitrogen regulatory protein areA GATA-like" evidence="2">
    <location>
        <begin position="181"/>
        <end position="208"/>
    </location>
</feature>
<feature type="region of interest" description="Disordered" evidence="1">
    <location>
        <begin position="354"/>
        <end position="398"/>
    </location>
</feature>